<dbReference type="InterPro" id="IPR010982">
    <property type="entry name" value="Lambda_DNA-bd_dom_sf"/>
</dbReference>
<dbReference type="STRING" id="640635.SAMN04489806_0633"/>
<keyword evidence="1" id="KW-0805">Transcription regulation</keyword>
<dbReference type="SUPFAM" id="SSF47413">
    <property type="entry name" value="lambda repressor-like DNA-binding domains"/>
    <property type="match status" value="1"/>
</dbReference>
<dbReference type="InterPro" id="IPR028082">
    <property type="entry name" value="Peripla_BP_I"/>
</dbReference>
<accession>A0A1H4JCW7</accession>
<dbReference type="CDD" id="cd06267">
    <property type="entry name" value="PBP1_LacI_sugar_binding-like"/>
    <property type="match status" value="1"/>
</dbReference>
<dbReference type="PROSITE" id="PS00356">
    <property type="entry name" value="HTH_LACI_1"/>
    <property type="match status" value="1"/>
</dbReference>
<gene>
    <name evidence="5" type="ORF">SAMN04489806_0633</name>
</gene>
<dbReference type="SMART" id="SM00354">
    <property type="entry name" value="HTH_LACI"/>
    <property type="match status" value="1"/>
</dbReference>
<feature type="domain" description="HTH lacI-type" evidence="4">
    <location>
        <begin position="1"/>
        <end position="53"/>
    </location>
</feature>
<dbReference type="Gene3D" id="3.40.50.2300">
    <property type="match status" value="2"/>
</dbReference>
<dbReference type="AlphaFoldDB" id="A0A1H4JCW7"/>
<organism evidence="5 6">
    <name type="scientific">Paramicrobacterium humi</name>
    <dbReference type="NCBI Taxonomy" id="640635"/>
    <lineage>
        <taxon>Bacteria</taxon>
        <taxon>Bacillati</taxon>
        <taxon>Actinomycetota</taxon>
        <taxon>Actinomycetes</taxon>
        <taxon>Micrococcales</taxon>
        <taxon>Microbacteriaceae</taxon>
        <taxon>Paramicrobacterium</taxon>
    </lineage>
</organism>
<evidence type="ECO:0000313" key="6">
    <source>
        <dbReference type="Proteomes" id="UP000199183"/>
    </source>
</evidence>
<dbReference type="Pfam" id="PF13377">
    <property type="entry name" value="Peripla_BP_3"/>
    <property type="match status" value="1"/>
</dbReference>
<dbReference type="PANTHER" id="PTHR30146:SF109">
    <property type="entry name" value="HTH-TYPE TRANSCRIPTIONAL REGULATOR GALS"/>
    <property type="match status" value="1"/>
</dbReference>
<dbReference type="InterPro" id="IPR046335">
    <property type="entry name" value="LacI/GalR-like_sensor"/>
</dbReference>
<dbReference type="Pfam" id="PF00356">
    <property type="entry name" value="LacI"/>
    <property type="match status" value="1"/>
</dbReference>
<name>A0A1H4JCW7_9MICO</name>
<dbReference type="GO" id="GO:0003700">
    <property type="term" value="F:DNA-binding transcription factor activity"/>
    <property type="evidence" value="ECO:0007669"/>
    <property type="project" value="TreeGrafter"/>
</dbReference>
<protein>
    <submittedName>
        <fullName evidence="5">DNA-binding transcriptional regulator, LacI/PurR family</fullName>
    </submittedName>
</protein>
<evidence type="ECO:0000256" key="2">
    <source>
        <dbReference type="ARBA" id="ARBA00023125"/>
    </source>
</evidence>
<evidence type="ECO:0000256" key="1">
    <source>
        <dbReference type="ARBA" id="ARBA00023015"/>
    </source>
</evidence>
<evidence type="ECO:0000259" key="4">
    <source>
        <dbReference type="PROSITE" id="PS50932"/>
    </source>
</evidence>
<evidence type="ECO:0000313" key="5">
    <source>
        <dbReference type="EMBL" id="SEB44160.1"/>
    </source>
</evidence>
<evidence type="ECO:0000256" key="3">
    <source>
        <dbReference type="ARBA" id="ARBA00023163"/>
    </source>
</evidence>
<keyword evidence="2 5" id="KW-0238">DNA-binding</keyword>
<dbReference type="CDD" id="cd01392">
    <property type="entry name" value="HTH_LacI"/>
    <property type="match status" value="1"/>
</dbReference>
<proteinExistence type="predicted"/>
<dbReference type="Proteomes" id="UP000199183">
    <property type="component" value="Unassembled WGS sequence"/>
</dbReference>
<dbReference type="SUPFAM" id="SSF53822">
    <property type="entry name" value="Periplasmic binding protein-like I"/>
    <property type="match status" value="1"/>
</dbReference>
<keyword evidence="3" id="KW-0804">Transcription</keyword>
<reference evidence="5 6" key="1">
    <citation type="submission" date="2016-10" db="EMBL/GenBank/DDBJ databases">
        <authorList>
            <person name="de Groot N.N."/>
        </authorList>
    </citation>
    <scope>NUCLEOTIDE SEQUENCE [LARGE SCALE GENOMIC DNA]</scope>
    <source>
        <strain evidence="5 6">DSM 21799</strain>
    </source>
</reference>
<keyword evidence="6" id="KW-1185">Reference proteome</keyword>
<dbReference type="PANTHER" id="PTHR30146">
    <property type="entry name" value="LACI-RELATED TRANSCRIPTIONAL REPRESSOR"/>
    <property type="match status" value="1"/>
</dbReference>
<dbReference type="EMBL" id="FNRY01000001">
    <property type="protein sequence ID" value="SEB44160.1"/>
    <property type="molecule type" value="Genomic_DNA"/>
</dbReference>
<dbReference type="PROSITE" id="PS50932">
    <property type="entry name" value="HTH_LACI_2"/>
    <property type="match status" value="1"/>
</dbReference>
<dbReference type="RefSeq" id="WP_342706638.1">
    <property type="nucleotide sequence ID" value="NZ_FNRY01000001.1"/>
</dbReference>
<dbReference type="Gene3D" id="1.10.260.40">
    <property type="entry name" value="lambda repressor-like DNA-binding domains"/>
    <property type="match status" value="1"/>
</dbReference>
<dbReference type="GO" id="GO:0000976">
    <property type="term" value="F:transcription cis-regulatory region binding"/>
    <property type="evidence" value="ECO:0007669"/>
    <property type="project" value="TreeGrafter"/>
</dbReference>
<dbReference type="InterPro" id="IPR000843">
    <property type="entry name" value="HTH_LacI"/>
</dbReference>
<sequence>MRDVAERAGVSPKTVSNVINGVVFVRPETRERVEAAMAELDYVPNLSARGLRNGRSGVLALALPHLATQYSAETMGAFVEVAHERGWAIQIEQTGAEPERELELLSRARAHLVDGLILNPVTLEDSVIAKVDALPPLVLIGEVEQSLVDQVGVDSVASAHEMTQHLIERGCRRIAVVGSPVGGFQTATARSRVTGYRQALREAGIPLDESLEIGCAEWTSAGAASAMAAYLDAENRAPDAVFCFTDTMAFGVLGVLWERGYRVPDDVRVAGFDDTTDSPHAVPALTTVGFDRHELARLAIERLERRIADQRLAPERVGLPYRIIERASTR</sequence>